<feature type="transmembrane region" description="Helical" evidence="1">
    <location>
        <begin position="425"/>
        <end position="444"/>
    </location>
</feature>
<feature type="transmembrane region" description="Helical" evidence="1">
    <location>
        <begin position="104"/>
        <end position="128"/>
    </location>
</feature>
<organism evidence="2 3">
    <name type="scientific">Ruminococcus turbiniformis</name>
    <dbReference type="NCBI Taxonomy" id="2881258"/>
    <lineage>
        <taxon>Bacteria</taxon>
        <taxon>Bacillati</taxon>
        <taxon>Bacillota</taxon>
        <taxon>Clostridia</taxon>
        <taxon>Eubacteriales</taxon>
        <taxon>Oscillospiraceae</taxon>
        <taxon>Ruminococcus</taxon>
    </lineage>
</organism>
<evidence type="ECO:0000313" key="2">
    <source>
        <dbReference type="EMBL" id="MCC2255321.1"/>
    </source>
</evidence>
<proteinExistence type="predicted"/>
<feature type="transmembrane region" description="Helical" evidence="1">
    <location>
        <begin position="277"/>
        <end position="299"/>
    </location>
</feature>
<feature type="transmembrane region" description="Helical" evidence="1">
    <location>
        <begin position="235"/>
        <end position="257"/>
    </location>
</feature>
<feature type="transmembrane region" description="Helical" evidence="1">
    <location>
        <begin position="343"/>
        <end position="364"/>
    </location>
</feature>
<keyword evidence="3" id="KW-1185">Reference proteome</keyword>
<dbReference type="Pfam" id="PF16933">
    <property type="entry name" value="PelG"/>
    <property type="match status" value="1"/>
</dbReference>
<accession>A0ABS8FZ76</accession>
<feature type="transmembrane region" description="Helical" evidence="1">
    <location>
        <begin position="134"/>
        <end position="156"/>
    </location>
</feature>
<feature type="transmembrane region" description="Helical" evidence="1">
    <location>
        <begin position="66"/>
        <end position="84"/>
    </location>
</feature>
<evidence type="ECO:0000313" key="3">
    <source>
        <dbReference type="Proteomes" id="UP001198151"/>
    </source>
</evidence>
<feature type="transmembrane region" description="Helical" evidence="1">
    <location>
        <begin position="398"/>
        <end position="419"/>
    </location>
</feature>
<feature type="transmembrane region" description="Helical" evidence="1">
    <location>
        <begin position="168"/>
        <end position="188"/>
    </location>
</feature>
<keyword evidence="1" id="KW-0472">Membrane</keyword>
<gene>
    <name evidence="2" type="primary">pelG</name>
    <name evidence="2" type="ORF">LKD70_12990</name>
</gene>
<reference evidence="2 3" key="1">
    <citation type="submission" date="2021-10" db="EMBL/GenBank/DDBJ databases">
        <title>Anaerobic single-cell dispensing facilitates the cultivation of human gut bacteria.</title>
        <authorList>
            <person name="Afrizal A."/>
        </authorList>
    </citation>
    <scope>NUCLEOTIDE SEQUENCE [LARGE SCALE GENOMIC DNA]</scope>
    <source>
        <strain evidence="2 3">CLA-AA-H200</strain>
    </source>
</reference>
<feature type="transmembrane region" description="Helical" evidence="1">
    <location>
        <begin position="370"/>
        <end position="391"/>
    </location>
</feature>
<name>A0ABS8FZ76_9FIRM</name>
<sequence length="495" mass="57554">MAGIGIRLNRIFKRHTLVFTLYGSGYSMLATVTPMLVVIGTMLLMYICLGFESVRYYDRELFSCTILYVFIFSLLTASPFNSVLSKYVGDRIFEERYEDILPCIYVGMALNMGLAALIGIPFHIWAYVVGEIPLYWICTSFCAFIGLGLCFYQMLYLSIVKAYKKISFFFAIGMVICFILSLLFRFVIGMTITYSMLLSMTIGFFLIACLEYGYTKTYFHENSHHYREVLGYFRIYWKLIFTNFFYILGLFIHNFVFWTKEDMRMVLANTYVCNQPYDMASCIAMFTNLSASVIFIAYVEMHFHERYQEYTESVLGGRLKDIEKAKARMFRLMGDQLMRVTQLQYIISVVLFLLCIILLPRIGMTGLVMSIYPCLAAGYFVLFLLYTIILFLQYFNDLTGSALTSLIFVVITGIVSVFAKGFQDYWYGIGVFVGSIVAWSFAYMRMRWLENHLDEHIFCRGTLLDRKNEPMPDAKVYDLREKRRAQQEKKGEAHA</sequence>
<feature type="transmembrane region" description="Helical" evidence="1">
    <location>
        <begin position="194"/>
        <end position="214"/>
    </location>
</feature>
<feature type="transmembrane region" description="Helical" evidence="1">
    <location>
        <begin position="21"/>
        <end position="46"/>
    </location>
</feature>
<comment type="caution">
    <text evidence="2">The sequence shown here is derived from an EMBL/GenBank/DDBJ whole genome shotgun (WGS) entry which is preliminary data.</text>
</comment>
<protein>
    <submittedName>
        <fullName evidence="2">Exopolysaccharide Pel transporter PelG</fullName>
    </submittedName>
</protein>
<keyword evidence="1" id="KW-0812">Transmembrane</keyword>
<dbReference type="RefSeq" id="WP_227708396.1">
    <property type="nucleotide sequence ID" value="NZ_JAJEQX010000025.1"/>
</dbReference>
<dbReference type="EMBL" id="JAJEQX010000025">
    <property type="protein sequence ID" value="MCC2255321.1"/>
    <property type="molecule type" value="Genomic_DNA"/>
</dbReference>
<dbReference type="Proteomes" id="UP001198151">
    <property type="component" value="Unassembled WGS sequence"/>
</dbReference>
<dbReference type="InterPro" id="IPR031617">
    <property type="entry name" value="PelG"/>
</dbReference>
<keyword evidence="1" id="KW-1133">Transmembrane helix</keyword>
<evidence type="ECO:0000256" key="1">
    <source>
        <dbReference type="SAM" id="Phobius"/>
    </source>
</evidence>